<keyword evidence="2" id="KW-1185">Reference proteome</keyword>
<sequence>MFISQTKKYTFFWKFNLKMTKIDSSFYLMNEKYLFLFYLKYSRTMQNLCVAF</sequence>
<accession>A0A1I1FTU3</accession>
<dbReference type="EMBL" id="FOLE01000002">
    <property type="protein sequence ID" value="SFC00400.1"/>
    <property type="molecule type" value="Genomic_DNA"/>
</dbReference>
<evidence type="ECO:0000313" key="2">
    <source>
        <dbReference type="Proteomes" id="UP000199514"/>
    </source>
</evidence>
<dbReference type="STRING" id="927664.SAMN05421780_102245"/>
<dbReference type="Proteomes" id="UP000199514">
    <property type="component" value="Unassembled WGS sequence"/>
</dbReference>
<proteinExistence type="predicted"/>
<name>A0A1I1FTU3_9BACT</name>
<evidence type="ECO:0000313" key="1">
    <source>
        <dbReference type="EMBL" id="SFC00400.1"/>
    </source>
</evidence>
<organism evidence="1 2">
    <name type="scientific">Flexibacter flexilis DSM 6793</name>
    <dbReference type="NCBI Taxonomy" id="927664"/>
    <lineage>
        <taxon>Bacteria</taxon>
        <taxon>Pseudomonadati</taxon>
        <taxon>Bacteroidota</taxon>
        <taxon>Cytophagia</taxon>
        <taxon>Cytophagales</taxon>
        <taxon>Flexibacteraceae</taxon>
        <taxon>Flexibacter</taxon>
    </lineage>
</organism>
<reference evidence="1 2" key="1">
    <citation type="submission" date="2016-10" db="EMBL/GenBank/DDBJ databases">
        <authorList>
            <person name="de Groot N.N."/>
        </authorList>
    </citation>
    <scope>NUCLEOTIDE SEQUENCE [LARGE SCALE GENOMIC DNA]</scope>
    <source>
        <strain evidence="1 2">DSM 6793</strain>
    </source>
</reference>
<gene>
    <name evidence="1" type="ORF">SAMN05421780_102245</name>
</gene>
<dbReference type="AlphaFoldDB" id="A0A1I1FTU3"/>
<protein>
    <submittedName>
        <fullName evidence="1">Uncharacterized protein</fullName>
    </submittedName>
</protein>